<sequence>MSHIDVLPAEILAHIFSHEGLADITRQVCSRWRGIALPIWLRRLSLLPSDPFKDLGMLTYLQSLSDHDRLYVRALDITSRREGDVNSSVFYTEIADQACVQNVLNIQSLLGPRIVELAITDTGWASSSIADILNMNLLTTRHLHHFQISLYDVDSFDLLDLAHALTQLYRRDAVHLKSIALDLAQPVAREQWLAMAECTELQRCHLGLYRSTEPVLAEIFELVLPRWEALTELYICQPRPLSADVVGCLHRHLPRPDRLRELHLIFEACQASLYEQEFIDMIHAMPGLQTLEAHLDWTNRMMEHVAMTLPDLRELSVTCSNLSFTCAGIQYMVWGQALEKVNMRTSGKIWSGFLDAVRKRSRRVKILVYGSMKWGGAVDEWE</sequence>
<dbReference type="InterPro" id="IPR032675">
    <property type="entry name" value="LRR_dom_sf"/>
</dbReference>
<name>A0A9P6J717_MORAP</name>
<feature type="domain" description="F-box" evidence="1">
    <location>
        <begin position="4"/>
        <end position="40"/>
    </location>
</feature>
<organism evidence="2 3">
    <name type="scientific">Mortierella alpina</name>
    <name type="common">Oleaginous fungus</name>
    <name type="synonym">Mortierella renispora</name>
    <dbReference type="NCBI Taxonomy" id="64518"/>
    <lineage>
        <taxon>Eukaryota</taxon>
        <taxon>Fungi</taxon>
        <taxon>Fungi incertae sedis</taxon>
        <taxon>Mucoromycota</taxon>
        <taxon>Mortierellomycotina</taxon>
        <taxon>Mortierellomycetes</taxon>
        <taxon>Mortierellales</taxon>
        <taxon>Mortierellaceae</taxon>
        <taxon>Mortierella</taxon>
    </lineage>
</organism>
<keyword evidence="3" id="KW-1185">Reference proteome</keyword>
<evidence type="ECO:0000313" key="3">
    <source>
        <dbReference type="Proteomes" id="UP000738359"/>
    </source>
</evidence>
<reference evidence="2" key="1">
    <citation type="journal article" date="2020" name="Fungal Divers.">
        <title>Resolving the Mortierellaceae phylogeny through synthesis of multi-gene phylogenetics and phylogenomics.</title>
        <authorList>
            <person name="Vandepol N."/>
            <person name="Liber J."/>
            <person name="Desiro A."/>
            <person name="Na H."/>
            <person name="Kennedy M."/>
            <person name="Barry K."/>
            <person name="Grigoriev I.V."/>
            <person name="Miller A.N."/>
            <person name="O'Donnell K."/>
            <person name="Stajich J.E."/>
            <person name="Bonito G."/>
        </authorList>
    </citation>
    <scope>NUCLEOTIDE SEQUENCE</scope>
    <source>
        <strain evidence="2">CK1249</strain>
    </source>
</reference>
<dbReference type="SUPFAM" id="SSF52047">
    <property type="entry name" value="RNI-like"/>
    <property type="match status" value="1"/>
</dbReference>
<dbReference type="InterPro" id="IPR036047">
    <property type="entry name" value="F-box-like_dom_sf"/>
</dbReference>
<dbReference type="InterPro" id="IPR001810">
    <property type="entry name" value="F-box_dom"/>
</dbReference>
<dbReference type="Pfam" id="PF12937">
    <property type="entry name" value="F-box-like"/>
    <property type="match status" value="1"/>
</dbReference>
<protein>
    <recommendedName>
        <fullName evidence="1">F-box domain-containing protein</fullName>
    </recommendedName>
</protein>
<dbReference type="OrthoDB" id="2373696at2759"/>
<accession>A0A9P6J717</accession>
<dbReference type="Proteomes" id="UP000738359">
    <property type="component" value="Unassembled WGS sequence"/>
</dbReference>
<gene>
    <name evidence="2" type="ORF">BGZ70_007230</name>
</gene>
<dbReference type="Gene3D" id="3.80.10.10">
    <property type="entry name" value="Ribonuclease Inhibitor"/>
    <property type="match status" value="1"/>
</dbReference>
<dbReference type="AlphaFoldDB" id="A0A9P6J717"/>
<dbReference type="EMBL" id="JAAAHY010000443">
    <property type="protein sequence ID" value="KAF9963718.1"/>
    <property type="molecule type" value="Genomic_DNA"/>
</dbReference>
<evidence type="ECO:0000259" key="1">
    <source>
        <dbReference type="Pfam" id="PF12937"/>
    </source>
</evidence>
<comment type="caution">
    <text evidence="2">The sequence shown here is derived from an EMBL/GenBank/DDBJ whole genome shotgun (WGS) entry which is preliminary data.</text>
</comment>
<proteinExistence type="predicted"/>
<dbReference type="SUPFAM" id="SSF81383">
    <property type="entry name" value="F-box domain"/>
    <property type="match status" value="1"/>
</dbReference>
<evidence type="ECO:0000313" key="2">
    <source>
        <dbReference type="EMBL" id="KAF9963718.1"/>
    </source>
</evidence>